<gene>
    <name evidence="1" type="ORF">NPIL_368551</name>
</gene>
<evidence type="ECO:0000313" key="2">
    <source>
        <dbReference type="Proteomes" id="UP000887013"/>
    </source>
</evidence>
<keyword evidence="2" id="KW-1185">Reference proteome</keyword>
<reference evidence="1" key="1">
    <citation type="submission" date="2020-08" db="EMBL/GenBank/DDBJ databases">
        <title>Multicomponent nature underlies the extraordinary mechanical properties of spider dragline silk.</title>
        <authorList>
            <person name="Kono N."/>
            <person name="Nakamura H."/>
            <person name="Mori M."/>
            <person name="Yoshida Y."/>
            <person name="Ohtoshi R."/>
            <person name="Malay A.D."/>
            <person name="Moran D.A.P."/>
            <person name="Tomita M."/>
            <person name="Numata K."/>
            <person name="Arakawa K."/>
        </authorList>
    </citation>
    <scope>NUCLEOTIDE SEQUENCE</scope>
</reference>
<name>A0A8X6N328_NEPPI</name>
<protein>
    <submittedName>
        <fullName evidence="1">Uncharacterized protein</fullName>
    </submittedName>
</protein>
<organism evidence="1 2">
    <name type="scientific">Nephila pilipes</name>
    <name type="common">Giant wood spider</name>
    <name type="synonym">Nephila maculata</name>
    <dbReference type="NCBI Taxonomy" id="299642"/>
    <lineage>
        <taxon>Eukaryota</taxon>
        <taxon>Metazoa</taxon>
        <taxon>Ecdysozoa</taxon>
        <taxon>Arthropoda</taxon>
        <taxon>Chelicerata</taxon>
        <taxon>Arachnida</taxon>
        <taxon>Araneae</taxon>
        <taxon>Araneomorphae</taxon>
        <taxon>Entelegynae</taxon>
        <taxon>Araneoidea</taxon>
        <taxon>Nephilidae</taxon>
        <taxon>Nephila</taxon>
    </lineage>
</organism>
<proteinExistence type="predicted"/>
<comment type="caution">
    <text evidence="1">The sequence shown here is derived from an EMBL/GenBank/DDBJ whole genome shotgun (WGS) entry which is preliminary data.</text>
</comment>
<dbReference type="AlphaFoldDB" id="A0A8X6N328"/>
<dbReference type="Proteomes" id="UP000887013">
    <property type="component" value="Unassembled WGS sequence"/>
</dbReference>
<sequence>MFSDNSKSCSFEWLKTIYSNTPFHQLLAEFSQLTETSITTRKIKPNVELCIETTEPPIFSKSRQLSPAKLKATKRFILHGVETQAPISDFLKGTTKNVKRKLERSDVSHLMTFITSTYGGGYSSICWSAETLHAATETNQLLQKLMDWHQHSCIKIS</sequence>
<dbReference type="OrthoDB" id="6932368at2759"/>
<dbReference type="EMBL" id="BMAW01004897">
    <property type="protein sequence ID" value="GFS91508.1"/>
    <property type="molecule type" value="Genomic_DNA"/>
</dbReference>
<accession>A0A8X6N328</accession>
<evidence type="ECO:0000313" key="1">
    <source>
        <dbReference type="EMBL" id="GFS91508.1"/>
    </source>
</evidence>